<dbReference type="Pfam" id="PF13472">
    <property type="entry name" value="Lipase_GDSL_2"/>
    <property type="match status" value="1"/>
</dbReference>
<comment type="caution">
    <text evidence="3">The sequence shown here is derived from an EMBL/GenBank/DDBJ whole genome shotgun (WGS) entry which is preliminary data.</text>
</comment>
<evidence type="ECO:0000313" key="4">
    <source>
        <dbReference type="Proteomes" id="UP000727907"/>
    </source>
</evidence>
<dbReference type="EMBL" id="JAHOPB010000001">
    <property type="protein sequence ID" value="MBU8875675.1"/>
    <property type="molecule type" value="Genomic_DNA"/>
</dbReference>
<name>A0ABS6INV0_9HYPH</name>
<proteinExistence type="predicted"/>
<keyword evidence="4" id="KW-1185">Reference proteome</keyword>
<evidence type="ECO:0000259" key="2">
    <source>
        <dbReference type="Pfam" id="PF13472"/>
    </source>
</evidence>
<dbReference type="InterPro" id="IPR013830">
    <property type="entry name" value="SGNH_hydro"/>
</dbReference>
<keyword evidence="1" id="KW-0812">Transmembrane</keyword>
<feature type="domain" description="SGNH hydrolase-type esterase" evidence="2">
    <location>
        <begin position="109"/>
        <end position="331"/>
    </location>
</feature>
<organism evidence="3 4">
    <name type="scientific">Reyranella humidisoli</name>
    <dbReference type="NCBI Taxonomy" id="2849149"/>
    <lineage>
        <taxon>Bacteria</taxon>
        <taxon>Pseudomonadati</taxon>
        <taxon>Pseudomonadota</taxon>
        <taxon>Alphaproteobacteria</taxon>
        <taxon>Hyphomicrobiales</taxon>
        <taxon>Reyranellaceae</taxon>
        <taxon>Reyranella</taxon>
    </lineage>
</organism>
<feature type="transmembrane region" description="Helical" evidence="1">
    <location>
        <begin position="20"/>
        <end position="37"/>
    </location>
</feature>
<dbReference type="RefSeq" id="WP_216963294.1">
    <property type="nucleotide sequence ID" value="NZ_JAHOPB010000001.1"/>
</dbReference>
<protein>
    <recommendedName>
        <fullName evidence="2">SGNH hydrolase-type esterase domain-containing protein</fullName>
    </recommendedName>
</protein>
<keyword evidence="1" id="KW-0472">Membrane</keyword>
<dbReference type="Proteomes" id="UP000727907">
    <property type="component" value="Unassembled WGS sequence"/>
</dbReference>
<keyword evidence="1" id="KW-1133">Transmembrane helix</keyword>
<evidence type="ECO:0000313" key="3">
    <source>
        <dbReference type="EMBL" id="MBU8875675.1"/>
    </source>
</evidence>
<reference evidence="3 4" key="1">
    <citation type="submission" date="2021-06" db="EMBL/GenBank/DDBJ databases">
        <authorList>
            <person name="Lee D.H."/>
        </authorList>
    </citation>
    <scope>NUCLEOTIDE SEQUENCE [LARGE SCALE GENOMIC DNA]</scope>
    <source>
        <strain evidence="3 4">MMS21-HV4-11</strain>
    </source>
</reference>
<evidence type="ECO:0000256" key="1">
    <source>
        <dbReference type="SAM" id="Phobius"/>
    </source>
</evidence>
<dbReference type="CDD" id="cd00229">
    <property type="entry name" value="SGNH_hydrolase"/>
    <property type="match status" value="1"/>
</dbReference>
<accession>A0ABS6INV0</accession>
<sequence length="342" mass="37253">MSVQTSPQMPRSETGPKGRAARVAVLLIVAVIVGLGLCEGLTRLFLPAFDPSGQFEFAYPVGSLMLGKPGTVARQAKNTGDYDVPVRINMHGLRDDNDVSAATAGEILVVGDSFTWGWGVEARDRFSDRLQILTGRRTFNLSTPTDIEGYAELLAYARSLGARADRVVIAVCMENDLHRYATRSDDEAYPSDAVSIRHWLSTHSAFYLFALTVVHQTPWLRTLAVEAGLITPNLEGIGRNDDDPAVVAASADRLLDIARQYRALVVLIPSRALWVGPSRAVEDRVHQAFAGALRQRGIDVLDLRPLLEAKGTPLAYHFANDGHWNPAGHALAAEAISQHLAR</sequence>
<gene>
    <name evidence="3" type="ORF">KQ910_18015</name>
</gene>